<dbReference type="InterPro" id="IPR048394">
    <property type="entry name" value="FakA-like_M"/>
</dbReference>
<accession>A5Z916</accession>
<feature type="domain" description="Fatty acid kinase subunit A-like middle" evidence="1">
    <location>
        <begin position="22"/>
        <end position="99"/>
    </location>
</feature>
<evidence type="ECO:0000313" key="2">
    <source>
        <dbReference type="EMBL" id="EDM50260.1"/>
    </source>
</evidence>
<dbReference type="AlphaFoldDB" id="A5Z916"/>
<protein>
    <recommendedName>
        <fullName evidence="1">Fatty acid kinase subunit A-like middle domain-containing protein</fullName>
    </recommendedName>
</protein>
<proteinExistence type="predicted"/>
<comment type="caution">
    <text evidence="2">The sequence shown here is derived from an EMBL/GenBank/DDBJ whole genome shotgun (WGS) entry which is preliminary data.</text>
</comment>
<reference evidence="2 3" key="2">
    <citation type="submission" date="2007-04" db="EMBL/GenBank/DDBJ databases">
        <title>Draft genome sequence of Eubacterium ventriosum (ATCC 27560).</title>
        <authorList>
            <person name="Sudarsanam P."/>
            <person name="Ley R."/>
            <person name="Guruge J."/>
            <person name="Turnbaugh P.J."/>
            <person name="Mahowald M."/>
            <person name="Liep D."/>
            <person name="Gordon J."/>
        </authorList>
    </citation>
    <scope>NUCLEOTIDE SEQUENCE [LARGE SCALE GENOMIC DNA]</scope>
    <source>
        <strain evidence="2 3">ATCC 27560</strain>
    </source>
</reference>
<dbReference type="Proteomes" id="UP000006000">
    <property type="component" value="Unassembled WGS sequence"/>
</dbReference>
<organism evidence="2 3">
    <name type="scientific">Eubacterium ventriosum ATCC 27560</name>
    <dbReference type="NCBI Taxonomy" id="411463"/>
    <lineage>
        <taxon>Bacteria</taxon>
        <taxon>Bacillati</taxon>
        <taxon>Bacillota</taxon>
        <taxon>Clostridia</taxon>
        <taxon>Eubacteriales</taxon>
        <taxon>Eubacteriaceae</taxon>
        <taxon>Eubacterium</taxon>
    </lineage>
</organism>
<evidence type="ECO:0000259" key="1">
    <source>
        <dbReference type="Pfam" id="PF21645"/>
    </source>
</evidence>
<dbReference type="Pfam" id="PF21645">
    <property type="entry name" value="FakA-like_M"/>
    <property type="match status" value="1"/>
</dbReference>
<evidence type="ECO:0000313" key="3">
    <source>
        <dbReference type="Proteomes" id="UP000006000"/>
    </source>
</evidence>
<gene>
    <name evidence="2" type="ORF">EUBVEN_02209</name>
</gene>
<dbReference type="EMBL" id="AAVL02000037">
    <property type="protein sequence ID" value="EDM50260.1"/>
    <property type="molecule type" value="Genomic_DNA"/>
</dbReference>
<dbReference type="eggNOG" id="COG1461">
    <property type="taxonomic scope" value="Bacteria"/>
</dbReference>
<sequence length="103" mass="12089">MEGRLIMSEINSIDVEEDQFAYRYDTQLLIDRRDEDLDEDEISDYITEHFEGNCLIAVGDEDLIKIHFHTNEPWKVLEYCNSIGEIYDIVVEDMIRQSNGLQG</sequence>
<dbReference type="STRING" id="411463.EUBVEN_02209"/>
<reference evidence="2 3" key="1">
    <citation type="submission" date="2007-03" db="EMBL/GenBank/DDBJ databases">
        <authorList>
            <person name="Fulton L."/>
            <person name="Clifton S."/>
            <person name="Fulton B."/>
            <person name="Xu J."/>
            <person name="Minx P."/>
            <person name="Pepin K.H."/>
            <person name="Johnson M."/>
            <person name="Thiruvilangam P."/>
            <person name="Bhonagiri V."/>
            <person name="Nash W.E."/>
            <person name="Mardis E.R."/>
            <person name="Wilson R.K."/>
        </authorList>
    </citation>
    <scope>NUCLEOTIDE SEQUENCE [LARGE SCALE GENOMIC DNA]</scope>
    <source>
        <strain evidence="2 3">ATCC 27560</strain>
    </source>
</reference>
<dbReference type="HOGENOM" id="CLU_183577_0_0_9"/>
<name>A5Z916_9FIRM</name>